<evidence type="ECO:0000313" key="2">
    <source>
        <dbReference type="EMBL" id="CAD7659118.1"/>
    </source>
</evidence>
<name>A0A7R9MFH1_9ACAR</name>
<organism evidence="2">
    <name type="scientific">Oppiella nova</name>
    <dbReference type="NCBI Taxonomy" id="334625"/>
    <lineage>
        <taxon>Eukaryota</taxon>
        <taxon>Metazoa</taxon>
        <taxon>Ecdysozoa</taxon>
        <taxon>Arthropoda</taxon>
        <taxon>Chelicerata</taxon>
        <taxon>Arachnida</taxon>
        <taxon>Acari</taxon>
        <taxon>Acariformes</taxon>
        <taxon>Sarcoptiformes</taxon>
        <taxon>Oribatida</taxon>
        <taxon>Brachypylina</taxon>
        <taxon>Oppioidea</taxon>
        <taxon>Oppiidae</taxon>
        <taxon>Oppiella</taxon>
    </lineage>
</organism>
<reference evidence="2" key="1">
    <citation type="submission" date="2020-11" db="EMBL/GenBank/DDBJ databases">
        <authorList>
            <person name="Tran Van P."/>
        </authorList>
    </citation>
    <scope>NUCLEOTIDE SEQUENCE</scope>
</reference>
<keyword evidence="1" id="KW-1133">Transmembrane helix</keyword>
<sequence>MTLDTRTDQDIYLTANTVNRVNPEWEFISSKDLIIQDNDMIKVIPKRKQSLLYYFITTPIILPIIISIVAITFPPNSVKRYRLIGLSLTILFVILLFIANKIAFKVNTDVPRIGNSQNINKYGVYLNDDNVFSSDEQISCDDITITSNGISGAQQPIHWCHRSRRLFAGIKCQRRHRKWCSDRIQFIHIYMKYKLRNVA</sequence>
<evidence type="ECO:0000256" key="1">
    <source>
        <dbReference type="SAM" id="Phobius"/>
    </source>
</evidence>
<feature type="transmembrane region" description="Helical" evidence="1">
    <location>
        <begin position="51"/>
        <end position="71"/>
    </location>
</feature>
<protein>
    <submittedName>
        <fullName evidence="2">Uncharacterized protein</fullName>
    </submittedName>
</protein>
<dbReference type="EMBL" id="CAJPVJ010016564">
    <property type="protein sequence ID" value="CAG2176280.1"/>
    <property type="molecule type" value="Genomic_DNA"/>
</dbReference>
<keyword evidence="1" id="KW-0472">Membrane</keyword>
<evidence type="ECO:0000313" key="3">
    <source>
        <dbReference type="Proteomes" id="UP000728032"/>
    </source>
</evidence>
<gene>
    <name evidence="2" type="ORF">ONB1V03_LOCUS15714</name>
</gene>
<accession>A0A7R9MFH1</accession>
<dbReference type="EMBL" id="OC931389">
    <property type="protein sequence ID" value="CAD7659118.1"/>
    <property type="molecule type" value="Genomic_DNA"/>
</dbReference>
<dbReference type="Proteomes" id="UP000728032">
    <property type="component" value="Unassembled WGS sequence"/>
</dbReference>
<feature type="transmembrane region" description="Helical" evidence="1">
    <location>
        <begin position="83"/>
        <end position="104"/>
    </location>
</feature>
<dbReference type="AlphaFoldDB" id="A0A7R9MFH1"/>
<keyword evidence="3" id="KW-1185">Reference proteome</keyword>
<proteinExistence type="predicted"/>
<keyword evidence="1" id="KW-0812">Transmembrane</keyword>